<organism evidence="8 9">
    <name type="scientific">Methylophaga marina</name>
    <dbReference type="NCBI Taxonomy" id="45495"/>
    <lineage>
        <taxon>Bacteria</taxon>
        <taxon>Pseudomonadati</taxon>
        <taxon>Pseudomonadota</taxon>
        <taxon>Gammaproteobacteria</taxon>
        <taxon>Thiotrichales</taxon>
        <taxon>Piscirickettsiaceae</taxon>
        <taxon>Methylophaga</taxon>
    </lineage>
</organism>
<feature type="signal peptide" evidence="5">
    <location>
        <begin position="1"/>
        <end position="31"/>
    </location>
</feature>
<dbReference type="InterPro" id="IPR036374">
    <property type="entry name" value="OxRdtase_Mopterin-bd_sf"/>
</dbReference>
<evidence type="ECO:0000259" key="6">
    <source>
        <dbReference type="Pfam" id="PF00174"/>
    </source>
</evidence>
<dbReference type="InterPro" id="IPR008335">
    <property type="entry name" value="Mopterin_OxRdtase_euk"/>
</dbReference>
<evidence type="ECO:0000256" key="3">
    <source>
        <dbReference type="ARBA" id="ARBA00022723"/>
    </source>
</evidence>
<gene>
    <name evidence="8" type="primary">soxC</name>
    <name evidence="8" type="ORF">GCM10008964_05600</name>
</gene>
<accession>A0ABN0TAV2</accession>
<dbReference type="PANTHER" id="PTHR19372:SF7">
    <property type="entry name" value="SULFITE OXIDASE, MITOCHONDRIAL"/>
    <property type="match status" value="1"/>
</dbReference>
<dbReference type="PRINTS" id="PR00407">
    <property type="entry name" value="EUMOPTERIN"/>
</dbReference>
<dbReference type="InterPro" id="IPR006311">
    <property type="entry name" value="TAT_signal"/>
</dbReference>
<reference evidence="8 9" key="1">
    <citation type="journal article" date="2019" name="Int. J. Syst. Evol. Microbiol.">
        <title>The Global Catalogue of Microorganisms (GCM) 10K type strain sequencing project: providing services to taxonomists for standard genome sequencing and annotation.</title>
        <authorList>
            <consortium name="The Broad Institute Genomics Platform"/>
            <consortium name="The Broad Institute Genome Sequencing Center for Infectious Disease"/>
            <person name="Wu L."/>
            <person name="Ma J."/>
        </authorList>
    </citation>
    <scope>NUCLEOTIDE SEQUENCE [LARGE SCALE GENOMIC DNA]</scope>
    <source>
        <strain evidence="8 9">JCM 6886</strain>
    </source>
</reference>
<evidence type="ECO:0000313" key="9">
    <source>
        <dbReference type="Proteomes" id="UP001501476"/>
    </source>
</evidence>
<comment type="cofactor">
    <cofactor evidence="1">
        <name>Mo-molybdopterin</name>
        <dbReference type="ChEBI" id="CHEBI:71302"/>
    </cofactor>
</comment>
<feature type="domain" description="Moybdenum cofactor oxidoreductase dimerisation" evidence="7">
    <location>
        <begin position="289"/>
        <end position="394"/>
    </location>
</feature>
<evidence type="ECO:0000256" key="2">
    <source>
        <dbReference type="ARBA" id="ARBA00022505"/>
    </source>
</evidence>
<comment type="caution">
    <text evidence="8">The sequence shown here is derived from an EMBL/GenBank/DDBJ whole genome shotgun (WGS) entry which is preliminary data.</text>
</comment>
<dbReference type="Gene3D" id="3.90.420.10">
    <property type="entry name" value="Oxidoreductase, molybdopterin-binding domain"/>
    <property type="match status" value="1"/>
</dbReference>
<dbReference type="Gene3D" id="2.60.40.650">
    <property type="match status" value="1"/>
</dbReference>
<feature type="domain" description="Oxidoreductase molybdopterin-binding" evidence="6">
    <location>
        <begin position="104"/>
        <end position="266"/>
    </location>
</feature>
<evidence type="ECO:0000259" key="7">
    <source>
        <dbReference type="Pfam" id="PF03404"/>
    </source>
</evidence>
<keyword evidence="4" id="KW-0560">Oxidoreductase</keyword>
<proteinExistence type="predicted"/>
<feature type="chain" id="PRO_5045627028" evidence="5">
    <location>
        <begin position="32"/>
        <end position="418"/>
    </location>
</feature>
<keyword evidence="2" id="KW-0500">Molybdenum</keyword>
<evidence type="ECO:0000313" key="8">
    <source>
        <dbReference type="EMBL" id="GAA0216932.1"/>
    </source>
</evidence>
<dbReference type="Pfam" id="PF03404">
    <property type="entry name" value="Mo-co_dimer"/>
    <property type="match status" value="1"/>
</dbReference>
<dbReference type="InterPro" id="IPR014756">
    <property type="entry name" value="Ig_E-set"/>
</dbReference>
<dbReference type="InterPro" id="IPR030835">
    <property type="entry name" value="Sulfite_DH_SoxC"/>
</dbReference>
<dbReference type="SUPFAM" id="SSF56524">
    <property type="entry name" value="Oxidoreductase molybdopterin-binding domain"/>
    <property type="match status" value="1"/>
</dbReference>
<dbReference type="Proteomes" id="UP001501476">
    <property type="component" value="Unassembled WGS sequence"/>
</dbReference>
<evidence type="ECO:0000256" key="4">
    <source>
        <dbReference type="ARBA" id="ARBA00023002"/>
    </source>
</evidence>
<protein>
    <submittedName>
        <fullName evidence="8">Sulfite dehydrogenase</fullName>
    </submittedName>
</protein>
<dbReference type="InterPro" id="IPR005066">
    <property type="entry name" value="MoCF_OxRdtse_dimer"/>
</dbReference>
<dbReference type="SUPFAM" id="SSF81296">
    <property type="entry name" value="E set domains"/>
    <property type="match status" value="1"/>
</dbReference>
<dbReference type="EMBL" id="BAAADG010000002">
    <property type="protein sequence ID" value="GAA0216932.1"/>
    <property type="molecule type" value="Genomic_DNA"/>
</dbReference>
<keyword evidence="3" id="KW-0479">Metal-binding</keyword>
<dbReference type="PANTHER" id="PTHR19372">
    <property type="entry name" value="SULFITE REDUCTASE"/>
    <property type="match status" value="1"/>
</dbReference>
<dbReference type="PROSITE" id="PS51318">
    <property type="entry name" value="TAT"/>
    <property type="match status" value="1"/>
</dbReference>
<evidence type="ECO:0000256" key="1">
    <source>
        <dbReference type="ARBA" id="ARBA00001924"/>
    </source>
</evidence>
<keyword evidence="5" id="KW-0732">Signal</keyword>
<keyword evidence="9" id="KW-1185">Reference proteome</keyword>
<dbReference type="InterPro" id="IPR000572">
    <property type="entry name" value="OxRdtase_Mopterin-bd_dom"/>
</dbReference>
<name>A0ABN0TAV2_9GAMM</name>
<dbReference type="Pfam" id="PF00174">
    <property type="entry name" value="Oxidored_molyb"/>
    <property type="match status" value="1"/>
</dbReference>
<dbReference type="NCBIfam" id="TIGR04555">
    <property type="entry name" value="sulfite_DH_soxC"/>
    <property type="match status" value="1"/>
</dbReference>
<sequence length="418" mass="46308">MNKSLLKSRRQFLQGTALSSVFLGFSLPVQAQPVSEELQQTLPDSMLKAGSNFSNYGQPSIYEKDIIRWISANPNVPGNGVSWTPLEELQGTITPNGLHYERHHNGVPDINPSSHEIMIDGLVDKPLTFSIDALKRYPQIRKICFIECGGNSNAGWRSAPIQSAAGYVHGLVSNAEWTGVPLRLLLNECGIQAEAKWAIAEAADGAALNVSLPIEKLLDDAILALYQNGERLRPENGYPVRLLLPGWEGIVNVKWLRQLKLVEQPAMTRDETAQYTDLLPTGKARQFSFTMQAKSLITSPSVGMTLPDNPGIYQVTGLAWSGNGKIRKVEVSADGGDTWVQAELSDPVLDKAFTRFSLPWQWQGQYAILQSRATDETGYQQPSRNTLISERGDNSFFHYNAIVSWEINEDGQISHIYV</sequence>
<evidence type="ECO:0000256" key="5">
    <source>
        <dbReference type="SAM" id="SignalP"/>
    </source>
</evidence>
<dbReference type="RefSeq" id="WP_286303689.1">
    <property type="nucleotide sequence ID" value="NZ_AP027741.1"/>
</dbReference>